<dbReference type="Gene3D" id="1.10.10.10">
    <property type="entry name" value="Winged helix-like DNA-binding domain superfamily/Winged helix DNA-binding domain"/>
    <property type="match status" value="1"/>
</dbReference>
<dbReference type="EMBL" id="FN648818">
    <property type="protein sequence ID" value="CBN78725.1"/>
    <property type="molecule type" value="Genomic_DNA"/>
</dbReference>
<dbReference type="STRING" id="2880.D8LQG1"/>
<dbReference type="InterPro" id="IPR051832">
    <property type="entry name" value="mTOR-Rac_regulators"/>
</dbReference>
<evidence type="ECO:0000259" key="1">
    <source>
        <dbReference type="PROSITE" id="PS50186"/>
    </source>
</evidence>
<name>D8LQG1_ECTSI</name>
<keyword evidence="3" id="KW-1185">Reference proteome</keyword>
<dbReference type="Proteomes" id="UP000002630">
    <property type="component" value="Linkage Group LG04"/>
</dbReference>
<gene>
    <name evidence="2" type="ORF">Esi_0006_0090</name>
</gene>
<dbReference type="InParanoid" id="D8LQG1"/>
<dbReference type="InterPro" id="IPR000591">
    <property type="entry name" value="DEP_dom"/>
</dbReference>
<dbReference type="Pfam" id="PF00610">
    <property type="entry name" value="DEP"/>
    <property type="match status" value="1"/>
</dbReference>
<dbReference type="PANTHER" id="PTHR22829">
    <property type="entry name" value="DEP DOMAIN PROTEIN"/>
    <property type="match status" value="1"/>
</dbReference>
<proteinExistence type="predicted"/>
<dbReference type="OrthoDB" id="39497at2759"/>
<dbReference type="InterPro" id="IPR036390">
    <property type="entry name" value="WH_DNA-bd_sf"/>
</dbReference>
<dbReference type="GO" id="GO:0023051">
    <property type="term" value="P:regulation of signaling"/>
    <property type="evidence" value="ECO:0007669"/>
    <property type="project" value="TreeGrafter"/>
</dbReference>
<dbReference type="PANTHER" id="PTHR22829:SF16">
    <property type="entry name" value="PH DOMAIN-CONTAINING PROTEIN"/>
    <property type="match status" value="1"/>
</dbReference>
<reference evidence="2 3" key="1">
    <citation type="journal article" date="2010" name="Nature">
        <title>The Ectocarpus genome and the independent evolution of multicellularity in brown algae.</title>
        <authorList>
            <person name="Cock J.M."/>
            <person name="Sterck L."/>
            <person name="Rouze P."/>
            <person name="Scornet D."/>
            <person name="Allen A.E."/>
            <person name="Amoutzias G."/>
            <person name="Anthouard V."/>
            <person name="Artiguenave F."/>
            <person name="Aury J.M."/>
            <person name="Badger J.H."/>
            <person name="Beszteri B."/>
            <person name="Billiau K."/>
            <person name="Bonnet E."/>
            <person name="Bothwell J.H."/>
            <person name="Bowler C."/>
            <person name="Boyen C."/>
            <person name="Brownlee C."/>
            <person name="Carrano C.J."/>
            <person name="Charrier B."/>
            <person name="Cho G.Y."/>
            <person name="Coelho S.M."/>
            <person name="Collen J."/>
            <person name="Corre E."/>
            <person name="Da Silva C."/>
            <person name="Delage L."/>
            <person name="Delaroque N."/>
            <person name="Dittami S.M."/>
            <person name="Doulbeau S."/>
            <person name="Elias M."/>
            <person name="Farnham G."/>
            <person name="Gachon C.M."/>
            <person name="Gschloessl B."/>
            <person name="Heesch S."/>
            <person name="Jabbari K."/>
            <person name="Jubin C."/>
            <person name="Kawai H."/>
            <person name="Kimura K."/>
            <person name="Kloareg B."/>
            <person name="Kupper F.C."/>
            <person name="Lang D."/>
            <person name="Le Bail A."/>
            <person name="Leblanc C."/>
            <person name="Lerouge P."/>
            <person name="Lohr M."/>
            <person name="Lopez P.J."/>
            <person name="Martens C."/>
            <person name="Maumus F."/>
            <person name="Michel G."/>
            <person name="Miranda-Saavedra D."/>
            <person name="Morales J."/>
            <person name="Moreau H."/>
            <person name="Motomura T."/>
            <person name="Nagasato C."/>
            <person name="Napoli C.A."/>
            <person name="Nelson D.R."/>
            <person name="Nyvall-Collen P."/>
            <person name="Peters A.F."/>
            <person name="Pommier C."/>
            <person name="Potin P."/>
            <person name="Poulain J."/>
            <person name="Quesneville H."/>
            <person name="Read B."/>
            <person name="Rensing S.A."/>
            <person name="Ritter A."/>
            <person name="Rousvoal S."/>
            <person name="Samanta M."/>
            <person name="Samson G."/>
            <person name="Schroeder D.C."/>
            <person name="Segurens B."/>
            <person name="Strittmatter M."/>
            <person name="Tonon T."/>
            <person name="Tregear J.W."/>
            <person name="Valentin K."/>
            <person name="von Dassow P."/>
            <person name="Yamagishi T."/>
            <person name="Van de Peer Y."/>
            <person name="Wincker P."/>
        </authorList>
    </citation>
    <scope>NUCLEOTIDE SEQUENCE [LARGE SCALE GENOMIC DNA]</scope>
    <source>
        <strain evidence="3">Ec32 / CCAP1310/4</strain>
    </source>
</reference>
<dbReference type="EMBL" id="FN649729">
    <property type="protein sequence ID" value="CBN78725.1"/>
    <property type="molecule type" value="Genomic_DNA"/>
</dbReference>
<dbReference type="PROSITE" id="PS50186">
    <property type="entry name" value="DEP"/>
    <property type="match status" value="1"/>
</dbReference>
<dbReference type="InterPro" id="IPR036388">
    <property type="entry name" value="WH-like_DNA-bd_sf"/>
</dbReference>
<accession>D8LQG1</accession>
<dbReference type="AlphaFoldDB" id="D8LQG1"/>
<feature type="domain" description="DEP" evidence="1">
    <location>
        <begin position="15"/>
        <end position="89"/>
    </location>
</feature>
<sequence>MLLGFEAAEFLCLKMRSCIPIEDRDYGSTIFKKSFVGSQAVDWMCDTGIAASRNEAVAIGQRLVEFGLVDHVNSIFRFMDELLFYEFRTKGANWAKATEMDIDAAKALAIRMNMEIEEYVATCVNEAVAIADKLMTLSIIESTSSTNKERFKPSCDSFYVLKALALSALPPTHIFGLLKQLCLAILQVACACAAEVRQVDELDFALRKLVLTSCSGSPLFITELCQSLCSTQGIQKVSTSSGKSRAALKTTGKDGGLATGPRSVSEIVAARIDTLESTASLVLKMSAAAYGMLLHSNRWKLHYRAAVVLTEQGDQSYMVLARHWLQVALGNPSAAEIADLGGHEVYREHMHMTIELVSKAIGELMGMGQFIDASVYFNDGLEVLKRMADTPRRKCLEIDLLLQGCRLTSFIEGYTTTLVEFARKVLFDSIPSAKVVLRIEPAAILAAILTQRGQFKQARVYTNVVAEWKAAGRPVPLCLVMYEPVVTLMSINIILAAVGADDSRHLRWLNELESYLKSNDSGVSKKPFNLYASMSLFGMLYPMCFEYAEMFRFYHSVYHVVYHPQEENEEGGEVRLEDAENHSVAENAGGVDDSYMERAASGVLEDAGNHAVTKNAGGMDIWYMERAASGARVVKTQPLGYTEAASGWFAAHTQQKSTIR</sequence>
<dbReference type="CDD" id="cd04371">
    <property type="entry name" value="DEP"/>
    <property type="match status" value="1"/>
</dbReference>
<evidence type="ECO:0000313" key="2">
    <source>
        <dbReference type="EMBL" id="CBN78725.1"/>
    </source>
</evidence>
<dbReference type="SUPFAM" id="SSF46785">
    <property type="entry name" value="Winged helix' DNA-binding domain"/>
    <property type="match status" value="1"/>
</dbReference>
<organism evidence="2 3">
    <name type="scientific">Ectocarpus siliculosus</name>
    <name type="common">Brown alga</name>
    <name type="synonym">Conferva siliculosa</name>
    <dbReference type="NCBI Taxonomy" id="2880"/>
    <lineage>
        <taxon>Eukaryota</taxon>
        <taxon>Sar</taxon>
        <taxon>Stramenopiles</taxon>
        <taxon>Ochrophyta</taxon>
        <taxon>PX clade</taxon>
        <taxon>Phaeophyceae</taxon>
        <taxon>Ectocarpales</taxon>
        <taxon>Ectocarpaceae</taxon>
        <taxon>Ectocarpus</taxon>
    </lineage>
</organism>
<protein>
    <recommendedName>
        <fullName evidence="1">DEP domain-containing protein</fullName>
    </recommendedName>
</protein>
<dbReference type="GO" id="GO:0035556">
    <property type="term" value="P:intracellular signal transduction"/>
    <property type="evidence" value="ECO:0007669"/>
    <property type="project" value="InterPro"/>
</dbReference>
<dbReference type="SMART" id="SM00049">
    <property type="entry name" value="DEP"/>
    <property type="match status" value="1"/>
</dbReference>
<evidence type="ECO:0000313" key="3">
    <source>
        <dbReference type="Proteomes" id="UP000002630"/>
    </source>
</evidence>